<evidence type="ECO:0000313" key="19">
    <source>
        <dbReference type="WBParaSite" id="ACRNAN_scaffold3399.g21814.t1"/>
    </source>
</evidence>
<dbReference type="InterPro" id="IPR058642">
    <property type="entry name" value="BRE1A/B-like_dom"/>
</dbReference>
<protein>
    <recommendedName>
        <fullName evidence="14">E3 ubiquitin protein ligase</fullName>
        <ecNumber evidence="14">2.3.2.27</ecNumber>
    </recommendedName>
</protein>
<dbReference type="GO" id="GO:0016567">
    <property type="term" value="P:protein ubiquitination"/>
    <property type="evidence" value="ECO:0007669"/>
    <property type="project" value="UniProtKB-UniRule"/>
</dbReference>
<evidence type="ECO:0000256" key="13">
    <source>
        <dbReference type="PROSITE-ProRule" id="PRU00175"/>
    </source>
</evidence>
<dbReference type="GO" id="GO:0061630">
    <property type="term" value="F:ubiquitin protein ligase activity"/>
    <property type="evidence" value="ECO:0007669"/>
    <property type="project" value="UniProtKB-EC"/>
</dbReference>
<evidence type="ECO:0000256" key="14">
    <source>
        <dbReference type="RuleBase" id="RU365038"/>
    </source>
</evidence>
<name>A0A914DRV9_9BILA</name>
<keyword evidence="12 14" id="KW-0539">Nucleus</keyword>
<evidence type="ECO:0000256" key="1">
    <source>
        <dbReference type="ARBA" id="ARBA00000900"/>
    </source>
</evidence>
<feature type="compositionally biased region" description="Acidic residues" evidence="16">
    <location>
        <begin position="564"/>
        <end position="574"/>
    </location>
</feature>
<evidence type="ECO:0000256" key="9">
    <source>
        <dbReference type="ARBA" id="ARBA00022833"/>
    </source>
</evidence>
<feature type="coiled-coil region" evidence="15">
    <location>
        <begin position="582"/>
        <end position="722"/>
    </location>
</feature>
<feature type="coiled-coil region" evidence="15">
    <location>
        <begin position="215"/>
        <end position="256"/>
    </location>
</feature>
<evidence type="ECO:0000256" key="12">
    <source>
        <dbReference type="ARBA" id="ARBA00023242"/>
    </source>
</evidence>
<evidence type="ECO:0000256" key="3">
    <source>
        <dbReference type="ARBA" id="ARBA00004906"/>
    </source>
</evidence>
<proteinExistence type="inferred from homology"/>
<dbReference type="InterPro" id="IPR013956">
    <property type="entry name" value="E3_ubiquit_lig_Bre1"/>
</dbReference>
<dbReference type="InterPro" id="IPR018957">
    <property type="entry name" value="Znf_C3HC4_RING-type"/>
</dbReference>
<comment type="pathway">
    <text evidence="3 14">Protein modification; protein ubiquitination.</text>
</comment>
<dbReference type="GO" id="GO:0033503">
    <property type="term" value="C:HULC complex"/>
    <property type="evidence" value="ECO:0007669"/>
    <property type="project" value="TreeGrafter"/>
</dbReference>
<evidence type="ECO:0000256" key="6">
    <source>
        <dbReference type="ARBA" id="ARBA00022723"/>
    </source>
</evidence>
<dbReference type="Pfam" id="PF26052">
    <property type="entry name" value="BRE1B"/>
    <property type="match status" value="1"/>
</dbReference>
<evidence type="ECO:0000259" key="17">
    <source>
        <dbReference type="PROSITE" id="PS50089"/>
    </source>
</evidence>
<dbReference type="SUPFAM" id="SSF57850">
    <property type="entry name" value="RING/U-box"/>
    <property type="match status" value="1"/>
</dbReference>
<dbReference type="InterPro" id="IPR001841">
    <property type="entry name" value="Znf_RING"/>
</dbReference>
<dbReference type="EC" id="2.3.2.27" evidence="14"/>
<keyword evidence="9 14" id="KW-0862">Zinc</keyword>
<feature type="coiled-coil region" evidence="15">
    <location>
        <begin position="800"/>
        <end position="875"/>
    </location>
</feature>
<dbReference type="Gene3D" id="3.30.40.10">
    <property type="entry name" value="Zinc/RING finger domain, C3HC4 (zinc finger)"/>
    <property type="match status" value="1"/>
</dbReference>
<evidence type="ECO:0000256" key="10">
    <source>
        <dbReference type="ARBA" id="ARBA00022853"/>
    </source>
</evidence>
<reference evidence="19" key="1">
    <citation type="submission" date="2022-11" db="UniProtKB">
        <authorList>
            <consortium name="WormBaseParasite"/>
        </authorList>
    </citation>
    <scope>IDENTIFICATION</scope>
</reference>
<keyword evidence="6 14" id="KW-0479">Metal-binding</keyword>
<dbReference type="PANTHER" id="PTHR23163:SF0">
    <property type="entry name" value="E3 UBIQUITIN-PROTEIN LIGASE BRE1"/>
    <property type="match status" value="1"/>
</dbReference>
<feature type="domain" description="RING-type" evidence="17">
    <location>
        <begin position="878"/>
        <end position="917"/>
    </location>
</feature>
<evidence type="ECO:0000256" key="7">
    <source>
        <dbReference type="ARBA" id="ARBA00022771"/>
    </source>
</evidence>
<evidence type="ECO:0000256" key="8">
    <source>
        <dbReference type="ARBA" id="ARBA00022786"/>
    </source>
</evidence>
<dbReference type="AlphaFoldDB" id="A0A914DRV9"/>
<dbReference type="Pfam" id="PF00097">
    <property type="entry name" value="zf-C3HC4"/>
    <property type="match status" value="1"/>
</dbReference>
<dbReference type="PANTHER" id="PTHR23163">
    <property type="entry name" value="RING FINGER PROTEIN-RELATED"/>
    <property type="match status" value="1"/>
</dbReference>
<accession>A0A914DRV9</accession>
<dbReference type="GO" id="GO:0006325">
    <property type="term" value="P:chromatin organization"/>
    <property type="evidence" value="ECO:0007669"/>
    <property type="project" value="UniProtKB-KW"/>
</dbReference>
<evidence type="ECO:0000256" key="5">
    <source>
        <dbReference type="ARBA" id="ARBA00022679"/>
    </source>
</evidence>
<keyword evidence="7 13" id="KW-0863">Zinc-finger</keyword>
<dbReference type="GO" id="GO:0005634">
    <property type="term" value="C:nucleus"/>
    <property type="evidence" value="ECO:0007669"/>
    <property type="project" value="UniProtKB-SubCell"/>
</dbReference>
<dbReference type="InterPro" id="IPR013083">
    <property type="entry name" value="Znf_RING/FYVE/PHD"/>
</dbReference>
<keyword evidence="8 14" id="KW-0833">Ubl conjugation pathway</keyword>
<keyword evidence="18" id="KW-1185">Reference proteome</keyword>
<comment type="similarity">
    <text evidence="4 14">Belongs to the BRE1 family.</text>
</comment>
<dbReference type="PROSITE" id="PS50089">
    <property type="entry name" value="ZF_RING_2"/>
    <property type="match status" value="1"/>
</dbReference>
<keyword evidence="5 14" id="KW-0808">Transferase</keyword>
<dbReference type="WBParaSite" id="ACRNAN_scaffold3399.g21814.t1">
    <property type="protein sequence ID" value="ACRNAN_scaffold3399.g21814.t1"/>
    <property type="gene ID" value="ACRNAN_scaffold3399.g21814"/>
</dbReference>
<evidence type="ECO:0000313" key="18">
    <source>
        <dbReference type="Proteomes" id="UP000887540"/>
    </source>
</evidence>
<evidence type="ECO:0000256" key="2">
    <source>
        <dbReference type="ARBA" id="ARBA00004123"/>
    </source>
</evidence>
<comment type="catalytic activity">
    <reaction evidence="1 14">
        <text>S-ubiquitinyl-[E2 ubiquitin-conjugating enzyme]-L-cysteine + [acceptor protein]-L-lysine = [E2 ubiquitin-conjugating enzyme]-L-cysteine + N(6)-ubiquitinyl-[acceptor protein]-L-lysine.</text>
        <dbReference type="EC" id="2.3.2.27"/>
    </reaction>
</comment>
<comment type="subcellular location">
    <subcellularLocation>
        <location evidence="2 14">Nucleus</location>
    </subcellularLocation>
</comment>
<keyword evidence="11 14" id="KW-0175">Coiled coil</keyword>
<feature type="region of interest" description="Disordered" evidence="16">
    <location>
        <begin position="541"/>
        <end position="579"/>
    </location>
</feature>
<dbReference type="Proteomes" id="UP000887540">
    <property type="component" value="Unplaced"/>
</dbReference>
<sequence length="932" mass="109285">MSKRSSPSSSADGSTSEPVIKRMRQVTFEPVRLCSISSVKDIDNQVLRSQHYKLCERFRHKDRIIGNLEQKVRDMEEKQNQEYSILCTVDRSWNRFDEDVRLLLQRFDAETTLDNEGVMKAESDNEFTSENHFLKVLSQLNSEEIGDKMNQRVEFSKRALAKLVQVFDQLISRNDHIAALLEDKPLKASSNSAVENELKQEEIDESTKFSSEQIEEKLRNELKSVFQENSKLQRLITNLQAENHRLSNHTASLEDRVVTAEMRCEEMSRTVEDTRFELENAWLEVNKLDYRLADVINEQKLKAESTKNIEEPVKMNGINDEQANITKKKLEELEKDLEIRNELAANRLSEIDELTNRNKELAADLERKTMELKYLPSSTIRETPDYKSLHTQYTSLYDECRQLRQQADDFRKQIINLNEAHAKQLEFNESEEAQARLRNAEEILSLQETLNLMKSEYENLRLEFEQNLAARDQSDAADKEYRALNNSFALQNKQLKEETARFKRKWKDAVNMLARSQKELEAERKYRETCIIIELHEEPQEIKSPDAHGNNHTIENSDSLLRDSDEEEGEELNSDEMNLPIEHRHEKLITKLRKRIANLKLKLEIVKNLGSDERERFDLLVKERRLVQERDTLKETLRKLTSNDKKEKARYYSEDAKKRIRSLDELCEKLRKDLANAKQEEEGLMNEMESTGQAFEETIEQNARVAQQLKEKEEANLRLMSELIKASHAQKKSKEERDISQEQITALQHSLEAQQLLSQRLQEKERVLLQKTQLLEQELTLKDQAVESHKRKAVESSQSSIDLKLQLEKMTTQLNETQEAVSSKASSIEVLATKIKRLEEDKKKWKSKYDRAKKIEQFENVDQLLEEENRILKADLTCPSCKVNRKNAIFTKCFHMFCFDCIKQLYDCRRRRCPKCNAGFGANDYRRVYINT</sequence>
<dbReference type="InterPro" id="IPR017907">
    <property type="entry name" value="Znf_RING_CS"/>
</dbReference>
<feature type="coiled-coil region" evidence="15">
    <location>
        <begin position="323"/>
        <end position="463"/>
    </location>
</feature>
<evidence type="ECO:0000256" key="4">
    <source>
        <dbReference type="ARBA" id="ARBA00005555"/>
    </source>
</evidence>
<dbReference type="PROSITE" id="PS00518">
    <property type="entry name" value="ZF_RING_1"/>
    <property type="match status" value="1"/>
</dbReference>
<evidence type="ECO:0000256" key="15">
    <source>
        <dbReference type="SAM" id="Coils"/>
    </source>
</evidence>
<evidence type="ECO:0000256" key="16">
    <source>
        <dbReference type="SAM" id="MobiDB-lite"/>
    </source>
</evidence>
<keyword evidence="10 14" id="KW-0156">Chromatin regulator</keyword>
<organism evidence="18 19">
    <name type="scientific">Acrobeloides nanus</name>
    <dbReference type="NCBI Taxonomy" id="290746"/>
    <lineage>
        <taxon>Eukaryota</taxon>
        <taxon>Metazoa</taxon>
        <taxon>Ecdysozoa</taxon>
        <taxon>Nematoda</taxon>
        <taxon>Chromadorea</taxon>
        <taxon>Rhabditida</taxon>
        <taxon>Tylenchina</taxon>
        <taxon>Cephalobomorpha</taxon>
        <taxon>Cephaloboidea</taxon>
        <taxon>Cephalobidae</taxon>
        <taxon>Acrobeloides</taxon>
    </lineage>
</organism>
<evidence type="ECO:0000256" key="11">
    <source>
        <dbReference type="ARBA" id="ARBA00023054"/>
    </source>
</evidence>
<dbReference type="GO" id="GO:0008270">
    <property type="term" value="F:zinc ion binding"/>
    <property type="evidence" value="ECO:0007669"/>
    <property type="project" value="UniProtKB-KW"/>
</dbReference>